<evidence type="ECO:0000256" key="9">
    <source>
        <dbReference type="ARBA" id="ARBA00023316"/>
    </source>
</evidence>
<dbReference type="NCBIfam" id="TIGR01085">
    <property type="entry name" value="murE"/>
    <property type="match status" value="1"/>
</dbReference>
<dbReference type="Gene3D" id="3.90.190.20">
    <property type="entry name" value="Mur ligase, C-terminal domain"/>
    <property type="match status" value="1"/>
</dbReference>
<protein>
    <recommendedName>
        <fullName evidence="10">UDP-N-acetylmuramoyl-L-alanyl-D-glutamate--2,6-diaminopimelate ligase</fullName>
        <ecNumber evidence="10">6.3.2.13</ecNumber>
    </recommendedName>
    <alternativeName>
        <fullName evidence="10">Meso-A2pm-adding enzyme</fullName>
    </alternativeName>
    <alternativeName>
        <fullName evidence="10">Meso-diaminopimelate-adding enzyme</fullName>
    </alternativeName>
    <alternativeName>
        <fullName evidence="10">UDP-MurNAc-L-Ala-D-Glu:meso-diaminopimelate ligase</fullName>
    </alternativeName>
    <alternativeName>
        <fullName evidence="10">UDP-MurNAc-tripeptide synthetase</fullName>
    </alternativeName>
    <alternativeName>
        <fullName evidence="10">UDP-N-acetylmuramyl-tripeptide synthetase</fullName>
    </alternativeName>
</protein>
<proteinExistence type="inferred from homology"/>
<evidence type="ECO:0000256" key="5">
    <source>
        <dbReference type="ARBA" id="ARBA00022741"/>
    </source>
</evidence>
<comment type="subcellular location">
    <subcellularLocation>
        <location evidence="10 11">Cytoplasm</location>
    </subcellularLocation>
</comment>
<keyword evidence="8 10" id="KW-0573">Peptidoglycan synthesis</keyword>
<sequence length="498" mass="54715">MKLTELIEHLAIAQIQGNADVDITGISMNSKDLQPGELFVCIPGIPGLQEDRHQYVEDAVKKGAAAIVVERDVESSVPTIKVPNARYALALLSTHFYGYPSYNLKLIGVTGTKGKTTTSYMIESILAQAGFRTGLMGNIGTKIGSKMFKTDINTQDPPILQSNLRKMKEQSTDYCVMEVSSQGLHMGRVLGCDFRTAVFTNLTHDHLDYHKTKEDYLAAKGMLFSGLGNSFAPDPAKRKYAILNADDEASRYLSGITAAQIITYGIKNPANVMAKDMKLTPKGTKFTVESFAGVAEIELRQVGMFNVYNALAAIAAALAEQVPFDVIQLGLHGLSNVSGRMEVIDEQQDYLVLVDYAHTPDSLDNALSTLREFADQRIITVFGCGGDRDRTKRPAMGILAAKHSDHVIITSDNPRTEDPHGILKDIELGVLEYGMSSESYEMIADRRQAIIRAVNMARSGDIVIIAGKGHETYQILNDQTIHFDDREEAKAAIRNRNH</sequence>
<comment type="function">
    <text evidence="10">Catalyzes the addition of meso-diaminopimelic acid to the nucleotide precursor UDP-N-acetylmuramoyl-L-alanyl-D-glutamate (UMAG) in the biosynthesis of bacterial cell-wall peptidoglycan.</text>
</comment>
<feature type="binding site" evidence="10">
    <location>
        <position position="467"/>
    </location>
    <ligand>
        <name>meso-2,6-diaminopimelate</name>
        <dbReference type="ChEBI" id="CHEBI:57791"/>
    </ligand>
</feature>
<keyword evidence="10" id="KW-0460">Magnesium</keyword>
<comment type="cofactor">
    <cofactor evidence="10">
        <name>Mg(2+)</name>
        <dbReference type="ChEBI" id="CHEBI:18420"/>
    </cofactor>
</comment>
<feature type="binding site" evidence="10">
    <location>
        <position position="188"/>
    </location>
    <ligand>
        <name>UDP-N-acetyl-alpha-D-muramoyl-L-alanyl-D-glutamate</name>
        <dbReference type="ChEBI" id="CHEBI:83900"/>
    </ligand>
</feature>
<evidence type="ECO:0000259" key="13">
    <source>
        <dbReference type="Pfam" id="PF08245"/>
    </source>
</evidence>
<dbReference type="SUPFAM" id="SSF53623">
    <property type="entry name" value="MurD-like peptide ligases, catalytic domain"/>
    <property type="match status" value="1"/>
</dbReference>
<feature type="binding site" evidence="10">
    <location>
        <begin position="412"/>
        <end position="415"/>
    </location>
    <ligand>
        <name>meso-2,6-diaminopimelate</name>
        <dbReference type="ChEBI" id="CHEBI:57791"/>
    </ligand>
</feature>
<dbReference type="InterPro" id="IPR018109">
    <property type="entry name" value="Folylpolyglutamate_synth_CS"/>
</dbReference>
<dbReference type="NCBIfam" id="NF001124">
    <property type="entry name" value="PRK00139.1-2"/>
    <property type="match status" value="1"/>
</dbReference>
<comment type="catalytic activity">
    <reaction evidence="10">
        <text>UDP-N-acetyl-alpha-D-muramoyl-L-alanyl-D-glutamate + meso-2,6-diaminopimelate + ATP = UDP-N-acetyl-alpha-D-muramoyl-L-alanyl-gamma-D-glutamyl-meso-2,6-diaminopimelate + ADP + phosphate + H(+)</text>
        <dbReference type="Rhea" id="RHEA:23676"/>
        <dbReference type="ChEBI" id="CHEBI:15378"/>
        <dbReference type="ChEBI" id="CHEBI:30616"/>
        <dbReference type="ChEBI" id="CHEBI:43474"/>
        <dbReference type="ChEBI" id="CHEBI:57791"/>
        <dbReference type="ChEBI" id="CHEBI:83900"/>
        <dbReference type="ChEBI" id="CHEBI:83905"/>
        <dbReference type="ChEBI" id="CHEBI:456216"/>
        <dbReference type="EC" id="6.3.2.13"/>
    </reaction>
</comment>
<keyword evidence="7 10" id="KW-0133">Cell shape</keyword>
<evidence type="ECO:0000256" key="11">
    <source>
        <dbReference type="RuleBase" id="RU004135"/>
    </source>
</evidence>
<dbReference type="PANTHER" id="PTHR23135">
    <property type="entry name" value="MUR LIGASE FAMILY MEMBER"/>
    <property type="match status" value="1"/>
</dbReference>
<dbReference type="HAMAP" id="MF_00208">
    <property type="entry name" value="MurE"/>
    <property type="match status" value="1"/>
</dbReference>
<dbReference type="InterPro" id="IPR035911">
    <property type="entry name" value="MurE/MurF_N"/>
</dbReference>
<evidence type="ECO:0000256" key="8">
    <source>
        <dbReference type="ARBA" id="ARBA00022984"/>
    </source>
</evidence>
<evidence type="ECO:0000256" key="1">
    <source>
        <dbReference type="ARBA" id="ARBA00004752"/>
    </source>
</evidence>
<feature type="binding site" evidence="10">
    <location>
        <position position="30"/>
    </location>
    <ligand>
        <name>UDP-N-acetyl-alpha-D-muramoyl-L-alanyl-D-glutamate</name>
        <dbReference type="ChEBI" id="CHEBI:83900"/>
    </ligand>
</feature>
<gene>
    <name evidence="10" type="primary">murE</name>
    <name evidence="14" type="ORF">J2Z18_003048</name>
</gene>
<feature type="short sequence motif" description="Meso-diaminopimelate recognition motif" evidence="10">
    <location>
        <begin position="412"/>
        <end position="415"/>
    </location>
</feature>
<dbReference type="InterPro" id="IPR036615">
    <property type="entry name" value="Mur_ligase_C_dom_sf"/>
</dbReference>
<dbReference type="Pfam" id="PF08245">
    <property type="entry name" value="Mur_ligase_M"/>
    <property type="match status" value="1"/>
</dbReference>
<keyword evidence="3 10" id="KW-0963">Cytoplasm</keyword>
<comment type="pathway">
    <text evidence="1 10 11">Cell wall biogenesis; peptidoglycan biosynthesis.</text>
</comment>
<dbReference type="GO" id="GO:0008765">
    <property type="term" value="F:UDP-N-acetylmuramoylalanyl-D-glutamate-2,6-diaminopimelate ligase activity"/>
    <property type="evidence" value="ECO:0007669"/>
    <property type="project" value="UniProtKB-EC"/>
</dbReference>
<feature type="binding site" evidence="10">
    <location>
        <position position="388"/>
    </location>
    <ligand>
        <name>meso-2,6-diaminopimelate</name>
        <dbReference type="ChEBI" id="CHEBI:57791"/>
    </ligand>
</feature>
<dbReference type="InterPro" id="IPR036565">
    <property type="entry name" value="Mur-like_cat_sf"/>
</dbReference>
<feature type="domain" description="Mur ligase central" evidence="13">
    <location>
        <begin position="109"/>
        <end position="317"/>
    </location>
</feature>
<dbReference type="Gene3D" id="3.40.1190.10">
    <property type="entry name" value="Mur-like, catalytic domain"/>
    <property type="match status" value="1"/>
</dbReference>
<dbReference type="Gene3D" id="3.40.1390.10">
    <property type="entry name" value="MurE/MurF, N-terminal domain"/>
    <property type="match status" value="1"/>
</dbReference>
<reference evidence="14 15" key="1">
    <citation type="submission" date="2021-03" db="EMBL/GenBank/DDBJ databases">
        <title>Genomic Encyclopedia of Type Strains, Phase IV (KMG-IV): sequencing the most valuable type-strain genomes for metagenomic binning, comparative biology and taxonomic classification.</title>
        <authorList>
            <person name="Goeker M."/>
        </authorList>
    </citation>
    <scope>NUCLEOTIDE SEQUENCE [LARGE SCALE GENOMIC DNA]</scope>
    <source>
        <strain evidence="14 15">DSM 15596</strain>
    </source>
</reference>
<evidence type="ECO:0000256" key="2">
    <source>
        <dbReference type="ARBA" id="ARBA00005898"/>
    </source>
</evidence>
<evidence type="ECO:0000256" key="4">
    <source>
        <dbReference type="ARBA" id="ARBA00022598"/>
    </source>
</evidence>
<keyword evidence="9 10" id="KW-0961">Cell wall biogenesis/degradation</keyword>
<feature type="domain" description="Mur ligase C-terminal" evidence="12">
    <location>
        <begin position="339"/>
        <end position="469"/>
    </location>
</feature>
<comment type="similarity">
    <text evidence="2 10">Belongs to the MurCDEF family. MurE subfamily.</text>
</comment>
<dbReference type="Proteomes" id="UP000706926">
    <property type="component" value="Unassembled WGS sequence"/>
</dbReference>
<feature type="binding site" evidence="10">
    <location>
        <position position="471"/>
    </location>
    <ligand>
        <name>meso-2,6-diaminopimelate</name>
        <dbReference type="ChEBI" id="CHEBI:57791"/>
    </ligand>
</feature>
<dbReference type="InterPro" id="IPR013221">
    <property type="entry name" value="Mur_ligase_cen"/>
</dbReference>
<keyword evidence="4 10" id="KW-0436">Ligase</keyword>
<evidence type="ECO:0000256" key="10">
    <source>
        <dbReference type="HAMAP-Rule" id="MF_00208"/>
    </source>
</evidence>
<feature type="binding site" evidence="10">
    <location>
        <position position="180"/>
    </location>
    <ligand>
        <name>UDP-N-acetyl-alpha-D-muramoyl-L-alanyl-D-glutamate</name>
        <dbReference type="ChEBI" id="CHEBI:83900"/>
    </ligand>
</feature>
<evidence type="ECO:0000313" key="14">
    <source>
        <dbReference type="EMBL" id="MBP1893945.1"/>
    </source>
</evidence>
<dbReference type="EMBL" id="JAGGKI010000007">
    <property type="protein sequence ID" value="MBP1893945.1"/>
    <property type="molecule type" value="Genomic_DNA"/>
</dbReference>
<keyword evidence="6 10" id="KW-0067">ATP-binding</keyword>
<comment type="caution">
    <text evidence="14">The sequence shown here is derived from an EMBL/GenBank/DDBJ whole genome shotgun (WGS) entry which is preliminary data.</text>
</comment>
<dbReference type="NCBIfam" id="NF001126">
    <property type="entry name" value="PRK00139.1-4"/>
    <property type="match status" value="1"/>
</dbReference>
<dbReference type="PROSITE" id="PS01011">
    <property type="entry name" value="FOLYLPOLYGLU_SYNT_1"/>
    <property type="match status" value="1"/>
</dbReference>
<dbReference type="Pfam" id="PF02875">
    <property type="entry name" value="Mur_ligase_C"/>
    <property type="match status" value="1"/>
</dbReference>
<keyword evidence="10 11" id="KW-0132">Cell division</keyword>
<feature type="modified residue" description="N6-carboxylysine" evidence="10">
    <location>
        <position position="220"/>
    </location>
</feature>
<dbReference type="InterPro" id="IPR005761">
    <property type="entry name" value="UDP-N-AcMur-Glu-dNH2Pim_ligase"/>
</dbReference>
<keyword evidence="5 10" id="KW-0547">Nucleotide-binding</keyword>
<evidence type="ECO:0000259" key="12">
    <source>
        <dbReference type="Pfam" id="PF02875"/>
    </source>
</evidence>
<dbReference type="SUPFAM" id="SSF53244">
    <property type="entry name" value="MurD-like peptide ligases, peptide-binding domain"/>
    <property type="match status" value="1"/>
</dbReference>
<feature type="binding site" evidence="10">
    <location>
        <begin position="111"/>
        <end position="117"/>
    </location>
    <ligand>
        <name>ATP</name>
        <dbReference type="ChEBI" id="CHEBI:30616"/>
    </ligand>
</feature>
<dbReference type="InterPro" id="IPR004101">
    <property type="entry name" value="Mur_ligase_C"/>
</dbReference>
<comment type="PTM">
    <text evidence="10">Carboxylation is probably crucial for Mg(2+) binding and, consequently, for the gamma-phosphate positioning of ATP.</text>
</comment>
<keyword evidence="15" id="KW-1185">Reference proteome</keyword>
<organism evidence="14 15">
    <name type="scientific">Paenibacillus lactis</name>
    <dbReference type="NCBI Taxonomy" id="228574"/>
    <lineage>
        <taxon>Bacteria</taxon>
        <taxon>Bacillati</taxon>
        <taxon>Bacillota</taxon>
        <taxon>Bacilli</taxon>
        <taxon>Bacillales</taxon>
        <taxon>Paenibacillaceae</taxon>
        <taxon>Paenibacillus</taxon>
    </lineage>
</organism>
<accession>A0ABS4FCG7</accession>
<evidence type="ECO:0000256" key="7">
    <source>
        <dbReference type="ARBA" id="ARBA00022960"/>
    </source>
</evidence>
<dbReference type="PANTHER" id="PTHR23135:SF4">
    <property type="entry name" value="UDP-N-ACETYLMURAMOYL-L-ALANYL-D-GLUTAMATE--2,6-DIAMINOPIMELATE LIGASE MURE HOMOLOG, CHLOROPLASTIC"/>
    <property type="match status" value="1"/>
</dbReference>
<dbReference type="RefSeq" id="WP_210094907.1">
    <property type="nucleotide sequence ID" value="NZ_BOSA01000003.1"/>
</dbReference>
<name>A0ABS4FCG7_9BACL</name>
<evidence type="ECO:0000313" key="15">
    <source>
        <dbReference type="Proteomes" id="UP000706926"/>
    </source>
</evidence>
<evidence type="ECO:0000256" key="3">
    <source>
        <dbReference type="ARBA" id="ARBA00022490"/>
    </source>
</evidence>
<dbReference type="EC" id="6.3.2.13" evidence="10"/>
<dbReference type="GeneID" id="95405009"/>
<keyword evidence="10 11" id="KW-0131">Cell cycle</keyword>
<evidence type="ECO:0000256" key="6">
    <source>
        <dbReference type="ARBA" id="ARBA00022840"/>
    </source>
</evidence>
<comment type="caution">
    <text evidence="10">Lacks conserved residue(s) required for the propagation of feature annotation.</text>
</comment>
<dbReference type="SUPFAM" id="SSF63418">
    <property type="entry name" value="MurE/MurF N-terminal domain"/>
    <property type="match status" value="1"/>
</dbReference>